<evidence type="ECO:0000313" key="2">
    <source>
        <dbReference type="Proteomes" id="UP001057402"/>
    </source>
</evidence>
<reference evidence="2" key="1">
    <citation type="journal article" date="2023" name="Front. Plant Sci.">
        <title>Chromosomal-level genome assembly of Melastoma candidum provides insights into trichome evolution.</title>
        <authorList>
            <person name="Zhong Y."/>
            <person name="Wu W."/>
            <person name="Sun C."/>
            <person name="Zou P."/>
            <person name="Liu Y."/>
            <person name="Dai S."/>
            <person name="Zhou R."/>
        </authorList>
    </citation>
    <scope>NUCLEOTIDE SEQUENCE [LARGE SCALE GENOMIC DNA]</scope>
</reference>
<keyword evidence="2" id="KW-1185">Reference proteome</keyword>
<accession>A0ACB9SA16</accession>
<gene>
    <name evidence="1" type="ORF">MLD38_000023</name>
</gene>
<sequence length="336" mass="37865">MEEDTCSPGWSASFFMQTTEDIARAVAAAAATATATHPPRPSVVFSDRKASGSPLQKLRRNVSSKRQWTSCQLQYLDHRSIKEPSKLFESMVVIGLHPNCDMQALHKRYVAKRPDNPGKLRNSLIGQHQSQVEPNLEPQVLFVYPPEKPLPLKYKDILSFCFPGGVEVHAVERTPSMSDLREVLLGYEHLKQSDLSFVFRFQVADDSTLYGCCVLVDELIQRPSGLISMVSDKQYAPPMSRHILTIRRCYCILSRLPFLELHFGVLNRLERLTLGVADLSLEYSESHNEEERCPAEKLNCRSHCNEDNAPEEICETSELNRGASSSETANDNGNRL</sequence>
<name>A0ACB9SA16_9MYRT</name>
<dbReference type="Proteomes" id="UP001057402">
    <property type="component" value="Chromosome 1"/>
</dbReference>
<organism evidence="1 2">
    <name type="scientific">Melastoma candidum</name>
    <dbReference type="NCBI Taxonomy" id="119954"/>
    <lineage>
        <taxon>Eukaryota</taxon>
        <taxon>Viridiplantae</taxon>
        <taxon>Streptophyta</taxon>
        <taxon>Embryophyta</taxon>
        <taxon>Tracheophyta</taxon>
        <taxon>Spermatophyta</taxon>
        <taxon>Magnoliopsida</taxon>
        <taxon>eudicotyledons</taxon>
        <taxon>Gunneridae</taxon>
        <taxon>Pentapetalae</taxon>
        <taxon>rosids</taxon>
        <taxon>malvids</taxon>
        <taxon>Myrtales</taxon>
        <taxon>Melastomataceae</taxon>
        <taxon>Melastomatoideae</taxon>
        <taxon>Melastomateae</taxon>
        <taxon>Melastoma</taxon>
    </lineage>
</organism>
<comment type="caution">
    <text evidence="1">The sequence shown here is derived from an EMBL/GenBank/DDBJ whole genome shotgun (WGS) entry which is preliminary data.</text>
</comment>
<dbReference type="EMBL" id="CM042880">
    <property type="protein sequence ID" value="KAI4387602.1"/>
    <property type="molecule type" value="Genomic_DNA"/>
</dbReference>
<evidence type="ECO:0000313" key="1">
    <source>
        <dbReference type="EMBL" id="KAI4387602.1"/>
    </source>
</evidence>
<proteinExistence type="predicted"/>
<protein>
    <submittedName>
        <fullName evidence="1">Uncharacterized protein</fullName>
    </submittedName>
</protein>